<dbReference type="InterPro" id="IPR008271">
    <property type="entry name" value="Ser/Thr_kinase_AS"/>
</dbReference>
<dbReference type="PROSITE" id="PS50011">
    <property type="entry name" value="PROTEIN_KINASE_DOM"/>
    <property type="match status" value="1"/>
</dbReference>
<evidence type="ECO:0000313" key="8">
    <source>
        <dbReference type="EMBL" id="CAD8809405.1"/>
    </source>
</evidence>
<keyword evidence="3" id="KW-0418">Kinase</keyword>
<feature type="domain" description="Protein kinase" evidence="7">
    <location>
        <begin position="157"/>
        <end position="476"/>
    </location>
</feature>
<gene>
    <name evidence="8" type="ORF">OMED0930_LOCUS498</name>
</gene>
<evidence type="ECO:0000256" key="5">
    <source>
        <dbReference type="PROSITE-ProRule" id="PRU10141"/>
    </source>
</evidence>
<evidence type="ECO:0000256" key="6">
    <source>
        <dbReference type="SAM" id="MobiDB-lite"/>
    </source>
</evidence>
<dbReference type="Gene3D" id="1.10.510.10">
    <property type="entry name" value="Transferase(Phosphotransferase) domain 1"/>
    <property type="match status" value="1"/>
</dbReference>
<organism evidence="8">
    <name type="scientific">Ostreococcus mediterraneus</name>
    <dbReference type="NCBI Taxonomy" id="1486918"/>
    <lineage>
        <taxon>Eukaryota</taxon>
        <taxon>Viridiplantae</taxon>
        <taxon>Chlorophyta</taxon>
        <taxon>Mamiellophyceae</taxon>
        <taxon>Mamiellales</taxon>
        <taxon>Bathycoccaceae</taxon>
        <taxon>Ostreococcus</taxon>
    </lineage>
</organism>
<keyword evidence="1" id="KW-0808">Transferase</keyword>
<dbReference type="Pfam" id="PF00069">
    <property type="entry name" value="Pkinase"/>
    <property type="match status" value="1"/>
</dbReference>
<dbReference type="GO" id="GO:0004672">
    <property type="term" value="F:protein kinase activity"/>
    <property type="evidence" value="ECO:0007669"/>
    <property type="project" value="InterPro"/>
</dbReference>
<keyword evidence="2 5" id="KW-0547">Nucleotide-binding</keyword>
<sequence>MTTMTTSTTATTAPRVRRESGSGYTSSFARAPVVTTATVAPMAGANARERDDVNARTRVRSRAMEFHEASRVLGDLAVGVGLPCTVQNCGDAIYRSTLDAELRREIAPLLTPAGGAILAALATYGLITPGVVPGFLDYFVIRPLSGTLRKSYSLDDFVLGKKLGEGGFGVVYYAEGVSDGKSYVLKRCSDYGEAEMWMNERVQIACAGACADFVTSFAGPPVKRGEDDSLWLVWKYEGSSTLFELMKDKSFPYNVEPYLFPGGEVPGDLPPGTRRTAMIIGKVLDQILDSLARIHNTGIVHRDVKPENILFDESSGKFRLIDLGAAADLRYGENYSPKDFIFDPRFKAPEEYIMSRQTPEAPVLPLALALSPVLWQLNLPDRFDMYSTGVMLLQMCIPGLRGDNELIKFRRALEENDNDLTAWRNSLPPRQAAKFADGFAVLDLDDRAGWRLVKQLMATQGSARPGALGARGSRFVQGRSGFLDVAEKLFPLPEEGEQGENDGFGKWLLFRVARSGTRKEGGFTEAQLREFEEEGDIKEEGDGRKYLGMVATETLASYGVDKVERTIDRKGTKQKKPGGFNFGDLADKFSSVLNSDDE</sequence>
<dbReference type="AlphaFoldDB" id="A0A7S0Z4I8"/>
<dbReference type="InterPro" id="IPR000719">
    <property type="entry name" value="Prot_kinase_dom"/>
</dbReference>
<dbReference type="PANTHER" id="PTHR46699:SF4">
    <property type="entry name" value="SERINE_THREONINE-PROTEIN KINASE STN7, CHLOROPLASTIC"/>
    <property type="match status" value="1"/>
</dbReference>
<feature type="binding site" evidence="5">
    <location>
        <position position="186"/>
    </location>
    <ligand>
        <name>ATP</name>
        <dbReference type="ChEBI" id="CHEBI:30616"/>
    </ligand>
</feature>
<feature type="region of interest" description="Disordered" evidence="6">
    <location>
        <begin position="1"/>
        <end position="24"/>
    </location>
</feature>
<evidence type="ECO:0000256" key="4">
    <source>
        <dbReference type="ARBA" id="ARBA00022840"/>
    </source>
</evidence>
<dbReference type="GO" id="GO:0005524">
    <property type="term" value="F:ATP binding"/>
    <property type="evidence" value="ECO:0007669"/>
    <property type="project" value="UniProtKB-UniRule"/>
</dbReference>
<dbReference type="PANTHER" id="PTHR46699">
    <property type="entry name" value="SERINE/THREONINE-PROTEIN KINASE STN8, CHLOROPLASTIC-RELATED"/>
    <property type="match status" value="1"/>
</dbReference>
<accession>A0A7S0Z4I8</accession>
<name>A0A7S0Z4I8_9CHLO</name>
<feature type="compositionally biased region" description="Low complexity" evidence="6">
    <location>
        <begin position="1"/>
        <end position="13"/>
    </location>
</feature>
<keyword evidence="4 5" id="KW-0067">ATP-binding</keyword>
<evidence type="ECO:0000256" key="3">
    <source>
        <dbReference type="ARBA" id="ARBA00022777"/>
    </source>
</evidence>
<dbReference type="PROSITE" id="PS00107">
    <property type="entry name" value="PROTEIN_KINASE_ATP"/>
    <property type="match status" value="1"/>
</dbReference>
<proteinExistence type="predicted"/>
<reference evidence="8" key="1">
    <citation type="submission" date="2021-01" db="EMBL/GenBank/DDBJ databases">
        <authorList>
            <person name="Corre E."/>
            <person name="Pelletier E."/>
            <person name="Niang G."/>
            <person name="Scheremetjew M."/>
            <person name="Finn R."/>
            <person name="Kale V."/>
            <person name="Holt S."/>
            <person name="Cochrane G."/>
            <person name="Meng A."/>
            <person name="Brown T."/>
            <person name="Cohen L."/>
        </authorList>
    </citation>
    <scope>NUCLEOTIDE SEQUENCE</scope>
    <source>
        <strain evidence="8">Clade-D-RCC1621</strain>
    </source>
</reference>
<evidence type="ECO:0000256" key="2">
    <source>
        <dbReference type="ARBA" id="ARBA00022741"/>
    </source>
</evidence>
<dbReference type="InterPro" id="IPR011009">
    <property type="entry name" value="Kinase-like_dom_sf"/>
</dbReference>
<evidence type="ECO:0000259" key="7">
    <source>
        <dbReference type="PROSITE" id="PS50011"/>
    </source>
</evidence>
<dbReference type="PROSITE" id="PS00108">
    <property type="entry name" value="PROTEIN_KINASE_ST"/>
    <property type="match status" value="1"/>
</dbReference>
<dbReference type="Gene3D" id="3.30.200.20">
    <property type="entry name" value="Phosphorylase Kinase, domain 1"/>
    <property type="match status" value="1"/>
</dbReference>
<dbReference type="EMBL" id="HBFO01000731">
    <property type="protein sequence ID" value="CAD8809405.1"/>
    <property type="molecule type" value="Transcribed_RNA"/>
</dbReference>
<dbReference type="SUPFAM" id="SSF56112">
    <property type="entry name" value="Protein kinase-like (PK-like)"/>
    <property type="match status" value="1"/>
</dbReference>
<evidence type="ECO:0000256" key="1">
    <source>
        <dbReference type="ARBA" id="ARBA00022679"/>
    </source>
</evidence>
<dbReference type="SMART" id="SM00220">
    <property type="entry name" value="S_TKc"/>
    <property type="match status" value="1"/>
</dbReference>
<dbReference type="InterPro" id="IPR017441">
    <property type="entry name" value="Protein_kinase_ATP_BS"/>
</dbReference>
<protein>
    <recommendedName>
        <fullName evidence="7">Protein kinase domain-containing protein</fullName>
    </recommendedName>
</protein>